<keyword evidence="3" id="KW-1185">Reference proteome</keyword>
<gene>
    <name evidence="2" type="ORF">AAE3_LOCUS14035</name>
</gene>
<feature type="region of interest" description="Disordered" evidence="1">
    <location>
        <begin position="14"/>
        <end position="37"/>
    </location>
</feature>
<proteinExistence type="predicted"/>
<dbReference type="AlphaFoldDB" id="A0A8S0W5U3"/>
<organism evidence="2 3">
    <name type="scientific">Cyclocybe aegerita</name>
    <name type="common">Black poplar mushroom</name>
    <name type="synonym">Agrocybe aegerita</name>
    <dbReference type="NCBI Taxonomy" id="1973307"/>
    <lineage>
        <taxon>Eukaryota</taxon>
        <taxon>Fungi</taxon>
        <taxon>Dikarya</taxon>
        <taxon>Basidiomycota</taxon>
        <taxon>Agaricomycotina</taxon>
        <taxon>Agaricomycetes</taxon>
        <taxon>Agaricomycetidae</taxon>
        <taxon>Agaricales</taxon>
        <taxon>Agaricineae</taxon>
        <taxon>Bolbitiaceae</taxon>
        <taxon>Cyclocybe</taxon>
    </lineage>
</organism>
<protein>
    <submittedName>
        <fullName evidence="2">Uncharacterized protein</fullName>
    </submittedName>
</protein>
<sequence length="519" mass="56704">MMLYASQGVRSAARKASNVATHHGGHNGHGGSTTANATSRSLHIGANLQNAARAIHSPIPTLESIRPRNPSHKLFSASKNFLQRFFTYLTTPGFRAPAHFADVVGPRSLHSAAFRGSTIRDGLSLPVRQALKNNAIRRQANTFLPRAPAPAPPRCGGIAQVGLGTARNFSTGRPIFQHLAENVPIAGRALYEVNWDLEMRKENKRMRTLAQNKVKKVSKTQEMIKPVQKKIEQQAIENKEVTDVSAQDDFAHFFHAMSNPAVTTYLLIPLAPTPTTRVPLRPDPGRSDALLPPLSYLGTLHGSYSTHTLRVSSLFTRLDQANVWARGVHCSAYSQGQQYQCLGINDGDVGEGVCTILKVEFRGWAKAEVRSVIGESGTGWCVLEEVVHEETTAEEDLSDMDSLCSGVYDDQHAFVESGDPFGVRKAIDPAQSFVLPTLDLSATPSSPPSPSPSFFSSIPPQMEDDPWADDDDSDGLVSSLESDLSSLIIDPPSVNGYFGLSSRYEHVRDMSEPRETMFY</sequence>
<dbReference type="EMBL" id="CACVBS010000112">
    <property type="protein sequence ID" value="CAA7271646.1"/>
    <property type="molecule type" value="Genomic_DNA"/>
</dbReference>
<comment type="caution">
    <text evidence="2">The sequence shown here is derived from an EMBL/GenBank/DDBJ whole genome shotgun (WGS) entry which is preliminary data.</text>
</comment>
<dbReference type="OrthoDB" id="2585251at2759"/>
<evidence type="ECO:0000313" key="3">
    <source>
        <dbReference type="Proteomes" id="UP000467700"/>
    </source>
</evidence>
<reference evidence="2 3" key="1">
    <citation type="submission" date="2020-01" db="EMBL/GenBank/DDBJ databases">
        <authorList>
            <person name="Gupta K D."/>
        </authorList>
    </citation>
    <scope>NUCLEOTIDE SEQUENCE [LARGE SCALE GENOMIC DNA]</scope>
</reference>
<feature type="compositionally biased region" description="Acidic residues" evidence="1">
    <location>
        <begin position="462"/>
        <end position="474"/>
    </location>
</feature>
<feature type="region of interest" description="Disordered" evidence="1">
    <location>
        <begin position="438"/>
        <end position="479"/>
    </location>
</feature>
<dbReference type="Proteomes" id="UP000467700">
    <property type="component" value="Unassembled WGS sequence"/>
</dbReference>
<evidence type="ECO:0000256" key="1">
    <source>
        <dbReference type="SAM" id="MobiDB-lite"/>
    </source>
</evidence>
<accession>A0A8S0W5U3</accession>
<name>A0A8S0W5U3_CYCAE</name>
<evidence type="ECO:0000313" key="2">
    <source>
        <dbReference type="EMBL" id="CAA7271646.1"/>
    </source>
</evidence>